<evidence type="ECO:0000256" key="3">
    <source>
        <dbReference type="ARBA" id="ARBA00022519"/>
    </source>
</evidence>
<feature type="transmembrane region" description="Helical" evidence="7">
    <location>
        <begin position="239"/>
        <end position="255"/>
    </location>
</feature>
<comment type="caution">
    <text evidence="7">Lacks conserved residue(s) required for the propagation of feature annotation.</text>
</comment>
<feature type="transmembrane region" description="Helical" evidence="7">
    <location>
        <begin position="267"/>
        <end position="291"/>
    </location>
</feature>
<comment type="subunit">
    <text evidence="7">The complex comprises the extracytoplasmic solute receptor protein and the two transmembrane proteins.</text>
</comment>
<keyword evidence="5 7" id="KW-1133">Transmembrane helix</keyword>
<feature type="transmembrane region" description="Helical" evidence="7">
    <location>
        <begin position="357"/>
        <end position="383"/>
    </location>
</feature>
<feature type="transmembrane region" description="Helical" evidence="7">
    <location>
        <begin position="211"/>
        <end position="233"/>
    </location>
</feature>
<evidence type="ECO:0000256" key="7">
    <source>
        <dbReference type="RuleBase" id="RU369079"/>
    </source>
</evidence>
<dbReference type="EMBL" id="CP025583">
    <property type="protein sequence ID" value="AUM73903.1"/>
    <property type="molecule type" value="Genomic_DNA"/>
</dbReference>
<evidence type="ECO:0000313" key="10">
    <source>
        <dbReference type="Proteomes" id="UP000234882"/>
    </source>
</evidence>
<dbReference type="OrthoDB" id="9790209at2"/>
<dbReference type="KEGG" id="paru:CYR75_06025"/>
<dbReference type="GO" id="GO:0022857">
    <property type="term" value="F:transmembrane transporter activity"/>
    <property type="evidence" value="ECO:0007669"/>
    <property type="project" value="UniProtKB-UniRule"/>
</dbReference>
<dbReference type="PIRSF" id="PIRSF006066">
    <property type="entry name" value="HI0050"/>
    <property type="match status" value="1"/>
</dbReference>
<feature type="transmembrane region" description="Helical" evidence="7">
    <location>
        <begin position="84"/>
        <end position="103"/>
    </location>
</feature>
<feature type="transmembrane region" description="Helical" evidence="7">
    <location>
        <begin position="53"/>
        <end position="72"/>
    </location>
</feature>
<organism evidence="9 10">
    <name type="scientific">Paracoccus jeotgali</name>
    <dbReference type="NCBI Taxonomy" id="2065379"/>
    <lineage>
        <taxon>Bacteria</taxon>
        <taxon>Pseudomonadati</taxon>
        <taxon>Pseudomonadota</taxon>
        <taxon>Alphaproteobacteria</taxon>
        <taxon>Rhodobacterales</taxon>
        <taxon>Paracoccaceae</taxon>
        <taxon>Paracoccus</taxon>
    </lineage>
</organism>
<gene>
    <name evidence="9" type="ORF">CYR75_06025</name>
</gene>
<evidence type="ECO:0000256" key="6">
    <source>
        <dbReference type="ARBA" id="ARBA00023136"/>
    </source>
</evidence>
<sequence>MILAVVGILWLLFVLIGVPIGVAMIFVSMGYFYYTGMGISFAMQRMVDGLNSFPLLAVPLFILAAGVLNSAGITNHLFGFARSLVGHITGGLGHVNVLASLFFSGMSGSALADAGGLGKMEIEAMREAGYDDDFSGAVTAASSMIGPLVPPSITMVLYGVIANVSIGKLFLGGIIPGVLCAVALMVMVWFIARKRGYPRDVRSTPAQIGTLFIKSLPALLTPLVIVGGIFSGLFSPTEAAAITVLYAILIDLVFYRELTFRKLWDSIYETTVTSASIATIVAGVALLSFIMSREQAPQQIASFFLSIADSPITFLIAVNVMIFFLGCFIEALVILLVVVPILVPVAMGFGIDPVHFGIITVLNLMISILTPPMGMALFVVAQVGGIPYQRLARAILPWLIPPFVVLILVCAFPILSTGLPSLMER</sequence>
<evidence type="ECO:0000256" key="2">
    <source>
        <dbReference type="ARBA" id="ARBA00022475"/>
    </source>
</evidence>
<feature type="domain" description="TRAP C4-dicarboxylate transport system permease DctM subunit" evidence="8">
    <location>
        <begin position="10"/>
        <end position="413"/>
    </location>
</feature>
<comment type="similarity">
    <text evidence="7">Belongs to the TRAP transporter large permease family.</text>
</comment>
<reference evidence="10" key="1">
    <citation type="submission" date="2017-12" db="EMBL/GenBank/DDBJ databases">
        <title>Genomic analysis of Paracoccus sp. CBA4604.</title>
        <authorList>
            <person name="Roh S.W."/>
            <person name="Kim J.Y."/>
            <person name="Kim J.S."/>
        </authorList>
    </citation>
    <scope>NUCLEOTIDE SEQUENCE [LARGE SCALE GENOMIC DNA]</scope>
    <source>
        <strain evidence="10">CBA4604</strain>
    </source>
</reference>
<dbReference type="RefSeq" id="WP_101499255.1">
    <property type="nucleotide sequence ID" value="NZ_CP025583.1"/>
</dbReference>
<dbReference type="GO" id="GO:0005886">
    <property type="term" value="C:plasma membrane"/>
    <property type="evidence" value="ECO:0007669"/>
    <property type="project" value="UniProtKB-SubCell"/>
</dbReference>
<evidence type="ECO:0000256" key="4">
    <source>
        <dbReference type="ARBA" id="ARBA00022692"/>
    </source>
</evidence>
<proteinExistence type="inferred from homology"/>
<evidence type="ECO:0000256" key="1">
    <source>
        <dbReference type="ARBA" id="ARBA00004429"/>
    </source>
</evidence>
<protein>
    <recommendedName>
        <fullName evidence="7">TRAP transporter large permease protein</fullName>
    </recommendedName>
</protein>
<keyword evidence="6 7" id="KW-0472">Membrane</keyword>
<feature type="transmembrane region" description="Helical" evidence="7">
    <location>
        <begin position="395"/>
        <end position="415"/>
    </location>
</feature>
<keyword evidence="7" id="KW-0813">Transport</keyword>
<dbReference type="AlphaFoldDB" id="A0A2K9ME59"/>
<keyword evidence="2" id="KW-1003">Cell membrane</keyword>
<comment type="subcellular location">
    <subcellularLocation>
        <location evidence="1 7">Cell inner membrane</location>
        <topology evidence="1 7">Multi-pass membrane protein</topology>
    </subcellularLocation>
</comment>
<evidence type="ECO:0000259" key="8">
    <source>
        <dbReference type="Pfam" id="PF06808"/>
    </source>
</evidence>
<feature type="transmembrane region" description="Helical" evidence="7">
    <location>
        <begin position="332"/>
        <end position="351"/>
    </location>
</feature>
<keyword evidence="3 7" id="KW-0997">Cell inner membrane</keyword>
<evidence type="ECO:0000313" key="9">
    <source>
        <dbReference type="EMBL" id="AUM73903.1"/>
    </source>
</evidence>
<dbReference type="Proteomes" id="UP000234882">
    <property type="component" value="Chromosome"/>
</dbReference>
<feature type="transmembrane region" description="Helical" evidence="7">
    <location>
        <begin position="169"/>
        <end position="191"/>
    </location>
</feature>
<accession>A0A2K9ME59</accession>
<evidence type="ECO:0000256" key="5">
    <source>
        <dbReference type="ARBA" id="ARBA00022989"/>
    </source>
</evidence>
<dbReference type="InterPro" id="IPR004681">
    <property type="entry name" value="TRAP_DctM"/>
</dbReference>
<name>A0A2K9ME59_9RHOB</name>
<dbReference type="Pfam" id="PF06808">
    <property type="entry name" value="DctM"/>
    <property type="match status" value="1"/>
</dbReference>
<feature type="transmembrane region" description="Helical" evidence="7">
    <location>
        <begin position="7"/>
        <end position="33"/>
    </location>
</feature>
<dbReference type="InterPro" id="IPR010656">
    <property type="entry name" value="DctM"/>
</dbReference>
<keyword evidence="10" id="KW-1185">Reference proteome</keyword>
<dbReference type="PANTHER" id="PTHR33362:SF3">
    <property type="entry name" value="SIALIC ACID TRAP TRANSPORTER PERMEASE PROTEIN SIAT"/>
    <property type="match status" value="1"/>
</dbReference>
<dbReference type="PANTHER" id="PTHR33362">
    <property type="entry name" value="SIALIC ACID TRAP TRANSPORTER PERMEASE PROTEIN SIAT-RELATED"/>
    <property type="match status" value="1"/>
</dbReference>
<comment type="function">
    <text evidence="7">Part of the tripartite ATP-independent periplasmic (TRAP) transport system.</text>
</comment>
<keyword evidence="4 7" id="KW-0812">Transmembrane</keyword>
<dbReference type="NCBIfam" id="TIGR00786">
    <property type="entry name" value="dctM"/>
    <property type="match status" value="1"/>
</dbReference>